<dbReference type="Pfam" id="PF19742">
    <property type="entry name" value="DUF6231"/>
    <property type="match status" value="1"/>
</dbReference>
<proteinExistence type="predicted"/>
<evidence type="ECO:0000313" key="2">
    <source>
        <dbReference type="Proteomes" id="UP000051202"/>
    </source>
</evidence>
<dbReference type="InterPro" id="IPR046199">
    <property type="entry name" value="DUF6231"/>
</dbReference>
<dbReference type="AlphaFoldDB" id="A0A0T6DPM7"/>
<evidence type="ECO:0000313" key="1">
    <source>
        <dbReference type="EMBL" id="KRU21437.1"/>
    </source>
</evidence>
<dbReference type="Proteomes" id="UP000051202">
    <property type="component" value="Unassembled WGS sequence"/>
</dbReference>
<accession>A0A0T6DPM7</accession>
<sequence>MTTHTAKYSKITLPLLIEYVDALMPSLDSSLDKQAQTMTRQTDDTTQLLWVAHDKTELSTLQTQLKKTTHIKDTNVKDDNNVSAEAWHVSTLSELAKQPVLERYELACFWLPTLSKELLHQYIPALMRYRDLYAAHLLVALDSSIDLKPYGFTPFDVLSEPSLDISDIESITSSTVSAALWQFNLYDYKQLPNWLNADYWANPENWGKHRW</sequence>
<dbReference type="RefSeq" id="WP_058025757.1">
    <property type="nucleotide sequence ID" value="NZ_LNDJ01000117.1"/>
</dbReference>
<protein>
    <submittedName>
        <fullName evidence="1">Uncharacterized protein</fullName>
    </submittedName>
</protein>
<keyword evidence="2" id="KW-1185">Reference proteome</keyword>
<dbReference type="EMBL" id="LNDJ01000117">
    <property type="protein sequence ID" value="KRU21437.1"/>
    <property type="molecule type" value="Genomic_DNA"/>
</dbReference>
<comment type="caution">
    <text evidence="1">The sequence shown here is derived from an EMBL/GenBank/DDBJ whole genome shotgun (WGS) entry which is preliminary data.</text>
</comment>
<gene>
    <name evidence="1" type="ORF">AS194_12275</name>
</gene>
<name>A0A0T6DPM7_9GAMM</name>
<reference evidence="1 2" key="1">
    <citation type="submission" date="2015-11" db="EMBL/GenBank/DDBJ databases">
        <title>Permanent draft genome of Psychrobacter piscatorii LQ58.</title>
        <authorList>
            <person name="Zhou M."/>
            <person name="Dong B."/>
            <person name="Liu Q."/>
        </authorList>
    </citation>
    <scope>NUCLEOTIDE SEQUENCE [LARGE SCALE GENOMIC DNA]</scope>
    <source>
        <strain evidence="1 2">LQ58</strain>
    </source>
</reference>
<organism evidence="1 2">
    <name type="scientific">Psychrobacter piscatorii</name>
    <dbReference type="NCBI Taxonomy" id="554343"/>
    <lineage>
        <taxon>Bacteria</taxon>
        <taxon>Pseudomonadati</taxon>
        <taxon>Pseudomonadota</taxon>
        <taxon>Gammaproteobacteria</taxon>
        <taxon>Moraxellales</taxon>
        <taxon>Moraxellaceae</taxon>
        <taxon>Psychrobacter</taxon>
    </lineage>
</organism>